<accession>A0A2K2CHK8</accession>
<dbReference type="EnsemblPlants" id="PNT61514">
    <property type="protein sequence ID" value="PNT61514"/>
    <property type="gene ID" value="BRADI_5g16091v3"/>
</dbReference>
<evidence type="ECO:0000256" key="1">
    <source>
        <dbReference type="SAM" id="MobiDB-lite"/>
    </source>
</evidence>
<keyword evidence="4" id="KW-1185">Reference proteome</keyword>
<gene>
    <name evidence="2" type="ORF">BRADI_5g16091v3</name>
</gene>
<name>A0A2K2CHK8_BRADI</name>
<reference evidence="2 3" key="1">
    <citation type="journal article" date="2010" name="Nature">
        <title>Genome sequencing and analysis of the model grass Brachypodium distachyon.</title>
        <authorList>
            <consortium name="International Brachypodium Initiative"/>
        </authorList>
    </citation>
    <scope>NUCLEOTIDE SEQUENCE [LARGE SCALE GENOMIC DNA]</scope>
    <source>
        <strain evidence="2 3">Bd21</strain>
    </source>
</reference>
<dbReference type="EMBL" id="CM000884">
    <property type="protein sequence ID" value="PNT61514.1"/>
    <property type="molecule type" value="Genomic_DNA"/>
</dbReference>
<evidence type="ECO:0000313" key="2">
    <source>
        <dbReference type="EMBL" id="PNT61514.1"/>
    </source>
</evidence>
<organism evidence="2">
    <name type="scientific">Brachypodium distachyon</name>
    <name type="common">Purple false brome</name>
    <name type="synonym">Trachynia distachya</name>
    <dbReference type="NCBI Taxonomy" id="15368"/>
    <lineage>
        <taxon>Eukaryota</taxon>
        <taxon>Viridiplantae</taxon>
        <taxon>Streptophyta</taxon>
        <taxon>Embryophyta</taxon>
        <taxon>Tracheophyta</taxon>
        <taxon>Spermatophyta</taxon>
        <taxon>Magnoliopsida</taxon>
        <taxon>Liliopsida</taxon>
        <taxon>Poales</taxon>
        <taxon>Poaceae</taxon>
        <taxon>BOP clade</taxon>
        <taxon>Pooideae</taxon>
        <taxon>Stipodae</taxon>
        <taxon>Brachypodieae</taxon>
        <taxon>Brachypodium</taxon>
    </lineage>
</organism>
<protein>
    <submittedName>
        <fullName evidence="2 3">Uncharacterized protein</fullName>
    </submittedName>
</protein>
<dbReference type="AlphaFoldDB" id="A0A2K2CHK8"/>
<dbReference type="Gramene" id="PNT61514">
    <property type="protein sequence ID" value="PNT61514"/>
    <property type="gene ID" value="BRADI_5g16091v3"/>
</dbReference>
<sequence length="100" mass="11021">MAMRHGGCHMGNHHTRSRHVGSIYMDERERDMEERCGGESAGIDDALPRAGLPPLPWPALTAIGRNMEEGQLLDKGERATGKKKDGEQIFLLLARILGSN</sequence>
<feature type="compositionally biased region" description="Basic and acidic residues" evidence="1">
    <location>
        <begin position="25"/>
        <end position="37"/>
    </location>
</feature>
<feature type="region of interest" description="Disordered" evidence="1">
    <location>
        <begin position="1"/>
        <end position="50"/>
    </location>
</feature>
<dbReference type="Proteomes" id="UP000008810">
    <property type="component" value="Chromosome 5"/>
</dbReference>
<evidence type="ECO:0000313" key="4">
    <source>
        <dbReference type="Proteomes" id="UP000008810"/>
    </source>
</evidence>
<reference evidence="3" key="3">
    <citation type="submission" date="2018-08" db="UniProtKB">
        <authorList>
            <consortium name="EnsemblPlants"/>
        </authorList>
    </citation>
    <scope>IDENTIFICATION</scope>
    <source>
        <strain evidence="3">cv. Bd21</strain>
    </source>
</reference>
<proteinExistence type="predicted"/>
<dbReference type="InParanoid" id="A0A2K2CHK8"/>
<evidence type="ECO:0000313" key="3">
    <source>
        <dbReference type="EnsemblPlants" id="PNT61514"/>
    </source>
</evidence>
<reference evidence="2" key="2">
    <citation type="submission" date="2017-06" db="EMBL/GenBank/DDBJ databases">
        <title>WGS assembly of Brachypodium distachyon.</title>
        <authorList>
            <consortium name="The International Brachypodium Initiative"/>
            <person name="Lucas S."/>
            <person name="Harmon-Smith M."/>
            <person name="Lail K."/>
            <person name="Tice H."/>
            <person name="Grimwood J."/>
            <person name="Bruce D."/>
            <person name="Barry K."/>
            <person name="Shu S."/>
            <person name="Lindquist E."/>
            <person name="Wang M."/>
            <person name="Pitluck S."/>
            <person name="Vogel J.P."/>
            <person name="Garvin D.F."/>
            <person name="Mockler T.C."/>
            <person name="Schmutz J."/>
            <person name="Rokhsar D."/>
            <person name="Bevan M.W."/>
        </authorList>
    </citation>
    <scope>NUCLEOTIDE SEQUENCE</scope>
    <source>
        <strain evidence="2">Bd21</strain>
    </source>
</reference>